<dbReference type="InterPro" id="IPR011765">
    <property type="entry name" value="Pept_M16_N"/>
</dbReference>
<dbReference type="InterPro" id="IPR011249">
    <property type="entry name" value="Metalloenz_LuxS/M16"/>
</dbReference>
<keyword evidence="10" id="KW-1185">Reference proteome</keyword>
<dbReference type="Pfam" id="PF05193">
    <property type="entry name" value="Peptidase_M16_C"/>
    <property type="match status" value="1"/>
</dbReference>
<feature type="chain" id="PRO_5026678168" evidence="6">
    <location>
        <begin position="25"/>
        <end position="475"/>
    </location>
</feature>
<feature type="domain" description="Peptidase M16 N-terminal" evidence="7">
    <location>
        <begin position="60"/>
        <end position="175"/>
    </location>
</feature>
<evidence type="ECO:0000259" key="7">
    <source>
        <dbReference type="Pfam" id="PF00675"/>
    </source>
</evidence>
<evidence type="ECO:0000313" key="10">
    <source>
        <dbReference type="Proteomes" id="UP000474778"/>
    </source>
</evidence>
<evidence type="ECO:0000256" key="6">
    <source>
        <dbReference type="SAM" id="SignalP"/>
    </source>
</evidence>
<dbReference type="Proteomes" id="UP000474778">
    <property type="component" value="Unassembled WGS sequence"/>
</dbReference>
<evidence type="ECO:0000256" key="5">
    <source>
        <dbReference type="ARBA" id="ARBA00023049"/>
    </source>
</evidence>
<proteinExistence type="inferred from homology"/>
<keyword evidence="5" id="KW-0482">Metalloprotease</keyword>
<gene>
    <name evidence="9" type="ORF">GNT65_14205</name>
</gene>
<dbReference type="RefSeq" id="WP_160797261.1">
    <property type="nucleotide sequence ID" value="NZ_WRPA01000012.1"/>
</dbReference>
<dbReference type="InterPro" id="IPR050626">
    <property type="entry name" value="Peptidase_M16"/>
</dbReference>
<evidence type="ECO:0000256" key="4">
    <source>
        <dbReference type="ARBA" id="ARBA00022833"/>
    </source>
</evidence>
<evidence type="ECO:0000313" key="9">
    <source>
        <dbReference type="EMBL" id="MXR69811.1"/>
    </source>
</evidence>
<feature type="signal peptide" evidence="6">
    <location>
        <begin position="1"/>
        <end position="24"/>
    </location>
</feature>
<keyword evidence="2" id="KW-0645">Protease</keyword>
<organism evidence="9 10">
    <name type="scientific">Shewanella insulae</name>
    <dbReference type="NCBI Taxonomy" id="2681496"/>
    <lineage>
        <taxon>Bacteria</taxon>
        <taxon>Pseudomonadati</taxon>
        <taxon>Pseudomonadota</taxon>
        <taxon>Gammaproteobacteria</taxon>
        <taxon>Alteromonadales</taxon>
        <taxon>Shewanellaceae</taxon>
        <taxon>Shewanella</taxon>
    </lineage>
</organism>
<dbReference type="Pfam" id="PF00675">
    <property type="entry name" value="Peptidase_M16"/>
    <property type="match status" value="1"/>
</dbReference>
<dbReference type="GO" id="GO:0046872">
    <property type="term" value="F:metal ion binding"/>
    <property type="evidence" value="ECO:0007669"/>
    <property type="project" value="InterPro"/>
</dbReference>
<evidence type="ECO:0000259" key="8">
    <source>
        <dbReference type="Pfam" id="PF05193"/>
    </source>
</evidence>
<feature type="domain" description="Peptidase M16 C-terminal" evidence="8">
    <location>
        <begin position="209"/>
        <end position="382"/>
    </location>
</feature>
<accession>A0A6L7I3A7</accession>
<dbReference type="SUPFAM" id="SSF63411">
    <property type="entry name" value="LuxS/MPP-like metallohydrolase"/>
    <property type="match status" value="2"/>
</dbReference>
<keyword evidence="4" id="KW-0862">Zinc</keyword>
<dbReference type="PANTHER" id="PTHR43690:SF17">
    <property type="entry name" value="PROTEIN YHJJ"/>
    <property type="match status" value="1"/>
</dbReference>
<protein>
    <submittedName>
        <fullName evidence="9">Insulinase family protein</fullName>
    </submittedName>
</protein>
<dbReference type="AlphaFoldDB" id="A0A6L7I3A7"/>
<dbReference type="Gene3D" id="3.30.830.10">
    <property type="entry name" value="Metalloenzyme, LuxS/M16 peptidase-like"/>
    <property type="match status" value="2"/>
</dbReference>
<reference evidence="9 10" key="1">
    <citation type="submission" date="2019-12" db="EMBL/GenBank/DDBJ databases">
        <title>Shewanella insulae sp. nov., isolated from a tidal flat.</title>
        <authorList>
            <person name="Yoon J.-H."/>
        </authorList>
    </citation>
    <scope>NUCLEOTIDE SEQUENCE [LARGE SCALE GENOMIC DNA]</scope>
    <source>
        <strain evidence="9 10">JBTF-M18</strain>
    </source>
</reference>
<comment type="similarity">
    <text evidence="1">Belongs to the peptidase M16 family.</text>
</comment>
<dbReference type="PANTHER" id="PTHR43690">
    <property type="entry name" value="NARDILYSIN"/>
    <property type="match status" value="1"/>
</dbReference>
<dbReference type="GO" id="GO:0008237">
    <property type="term" value="F:metallopeptidase activity"/>
    <property type="evidence" value="ECO:0007669"/>
    <property type="project" value="UniProtKB-KW"/>
</dbReference>
<dbReference type="GO" id="GO:0006508">
    <property type="term" value="P:proteolysis"/>
    <property type="evidence" value="ECO:0007669"/>
    <property type="project" value="UniProtKB-KW"/>
</dbReference>
<evidence type="ECO:0000256" key="3">
    <source>
        <dbReference type="ARBA" id="ARBA00022801"/>
    </source>
</evidence>
<keyword evidence="3" id="KW-0378">Hydrolase</keyword>
<comment type="caution">
    <text evidence="9">The sequence shown here is derived from an EMBL/GenBank/DDBJ whole genome shotgun (WGS) entry which is preliminary data.</text>
</comment>
<evidence type="ECO:0000256" key="1">
    <source>
        <dbReference type="ARBA" id="ARBA00007261"/>
    </source>
</evidence>
<name>A0A6L7I3A7_9GAMM</name>
<keyword evidence="6" id="KW-0732">Signal</keyword>
<sequence>MPSPLRHNFLLVPLLGLLGLNASADEPSLETLAAPLYQLEQQISRHELDNGLNIFLLPLPNKQSVALSSQFAVGSRNELEGESGYAHLFEHMLFKGSENAPGDSYSQTMSAHSGYFNASTFFDSTNYYVNLPSQALELALWLESDRFIRPRLSEETVRNQQQTVLEEMATTIDNQPYIRPAMAFLLNQVKDSPYDHAVIGSVDDISAATPASLSRFHHDFYRPDAMQLAIVGDLPLETYNWVDKYFGAWQNPSHPQARFTPLEVERRPIRGEIVDSRGPWPGILLAWHTVGALHPDAAALTLVEDYLLQNRTSMLERYNLKTPETLLHYSIPLSMEHLGVMNLILVPRAKISLDDLSERITDMVELLANQGVTPRELDQLKRRWLLAHLRKLDNNVSLANLLGTSQQRDRTHPLSAPWERIDAVTQADIKRVTRQYLSPGYVRLDLLPPWYIRWGKAILEWLPEGLSDSLEEKVL</sequence>
<dbReference type="InterPro" id="IPR007863">
    <property type="entry name" value="Peptidase_M16_C"/>
</dbReference>
<evidence type="ECO:0000256" key="2">
    <source>
        <dbReference type="ARBA" id="ARBA00022670"/>
    </source>
</evidence>
<dbReference type="EMBL" id="WRPA01000012">
    <property type="protein sequence ID" value="MXR69811.1"/>
    <property type="molecule type" value="Genomic_DNA"/>
</dbReference>